<reference evidence="3 4" key="1">
    <citation type="submission" date="2020-07" db="EMBL/GenBank/DDBJ databases">
        <title>The yeast mating-type switching endonuclease HO is a domesticated member of an unorthodox homing genetic element family.</title>
        <authorList>
            <person name="Coughlan A.Y."/>
            <person name="Lombardi L."/>
            <person name="Braun-Galleani S."/>
            <person name="Martos A.R."/>
            <person name="Galeote V."/>
            <person name="Bigey F."/>
            <person name="Dequin S."/>
            <person name="Byrne K.P."/>
            <person name="Wolfe K.H."/>
        </authorList>
    </citation>
    <scope>NUCLEOTIDE SEQUENCE [LARGE SCALE GENOMIC DNA]</scope>
    <source>
        <strain evidence="3 4">NRRL Y-6702</strain>
    </source>
</reference>
<dbReference type="AlphaFoldDB" id="A0A7H9AVG6"/>
<feature type="region of interest" description="Disordered" evidence="1">
    <location>
        <begin position="273"/>
        <end position="308"/>
    </location>
</feature>
<dbReference type="CDD" id="cd07440">
    <property type="entry name" value="RGS"/>
    <property type="match status" value="1"/>
</dbReference>
<feature type="region of interest" description="Disordered" evidence="1">
    <location>
        <begin position="230"/>
        <end position="253"/>
    </location>
</feature>
<feature type="domain" description="RGS" evidence="2">
    <location>
        <begin position="40"/>
        <end position="103"/>
    </location>
</feature>
<dbReference type="Proteomes" id="UP000509704">
    <property type="component" value="Chromosome 1"/>
</dbReference>
<dbReference type="GeneID" id="59233986"/>
<feature type="region of interest" description="Disordered" evidence="1">
    <location>
        <begin position="24"/>
        <end position="44"/>
    </location>
</feature>
<dbReference type="OrthoDB" id="10266999at2759"/>
<feature type="compositionally biased region" description="Basic and acidic residues" evidence="1">
    <location>
        <begin position="180"/>
        <end position="200"/>
    </location>
</feature>
<evidence type="ECO:0000259" key="2">
    <source>
        <dbReference type="PROSITE" id="PS50132"/>
    </source>
</evidence>
<proteinExistence type="predicted"/>
<protein>
    <recommendedName>
        <fullName evidence="2">RGS domain-containing protein</fullName>
    </recommendedName>
</protein>
<dbReference type="InterPro" id="IPR044926">
    <property type="entry name" value="RGS_subdomain_2"/>
</dbReference>
<evidence type="ECO:0000313" key="4">
    <source>
        <dbReference type="Proteomes" id="UP000509704"/>
    </source>
</evidence>
<dbReference type="InterPro" id="IPR036305">
    <property type="entry name" value="RGS_sf"/>
</dbReference>
<sequence length="308" mass="34859">MPDSSRSANVVNFPPLSELLSQLTLDEGEGRSEKDERDKALDSSEESPFNIKNFEAFLLRSHCAENFEFWKDCNYYLANYHREDFDYKGWNKKIYENFIQENSSMECNLPDRMRKLFGEWYRSETIADRDAVLRAKQHAIDLMSDAYRHFVRSVNTSYSVPASNSVSTSSVYTSTTTSTEKAESDATIEAAKRAEVRRTETSSQSNREVCSLKTKSKKVSRSADSLSSLAAFSSQDSDTEGRTTGSKDIMRSNSSGSYNFFDKGLALMTKLKKKKVRPKLNSPPSASGDEPSFYLHLKQSAINRTSNE</sequence>
<dbReference type="RefSeq" id="XP_037142078.1">
    <property type="nucleotide sequence ID" value="XM_037286183.1"/>
</dbReference>
<keyword evidence="4" id="KW-1185">Reference proteome</keyword>
<dbReference type="SMART" id="SM00315">
    <property type="entry name" value="RGS"/>
    <property type="match status" value="1"/>
</dbReference>
<dbReference type="InterPro" id="IPR016137">
    <property type="entry name" value="RGS"/>
</dbReference>
<feature type="compositionally biased region" description="Low complexity" evidence="1">
    <location>
        <begin position="159"/>
        <end position="179"/>
    </location>
</feature>
<dbReference type="SUPFAM" id="SSF48097">
    <property type="entry name" value="Regulator of G-protein signaling, RGS"/>
    <property type="match status" value="1"/>
</dbReference>
<feature type="compositionally biased region" description="Polar residues" evidence="1">
    <location>
        <begin position="242"/>
        <end position="253"/>
    </location>
</feature>
<evidence type="ECO:0000256" key="1">
    <source>
        <dbReference type="SAM" id="MobiDB-lite"/>
    </source>
</evidence>
<accession>A0A7H9AVG6</accession>
<feature type="region of interest" description="Disordered" evidence="1">
    <location>
        <begin position="159"/>
        <end position="216"/>
    </location>
</feature>
<name>A0A7H9AVG6_ZYGMR</name>
<dbReference type="PROSITE" id="PS50132">
    <property type="entry name" value="RGS"/>
    <property type="match status" value="1"/>
</dbReference>
<dbReference type="PANTHER" id="PTHR10845:SF192">
    <property type="entry name" value="DOUBLE HIT, ISOFORM B"/>
    <property type="match status" value="1"/>
</dbReference>
<feature type="compositionally biased region" description="Basic and acidic residues" evidence="1">
    <location>
        <begin position="28"/>
        <end position="42"/>
    </location>
</feature>
<organism evidence="3 4">
    <name type="scientific">Zygotorulaspora mrakii</name>
    <name type="common">Zygosaccharomyces mrakii</name>
    <dbReference type="NCBI Taxonomy" id="42260"/>
    <lineage>
        <taxon>Eukaryota</taxon>
        <taxon>Fungi</taxon>
        <taxon>Dikarya</taxon>
        <taxon>Ascomycota</taxon>
        <taxon>Saccharomycotina</taxon>
        <taxon>Saccharomycetes</taxon>
        <taxon>Saccharomycetales</taxon>
        <taxon>Saccharomycetaceae</taxon>
        <taxon>Zygotorulaspora</taxon>
    </lineage>
</organism>
<dbReference type="KEGG" id="zmk:HG535_0A02890"/>
<dbReference type="Gene3D" id="1.10.167.10">
    <property type="entry name" value="Regulator of G-protein Signalling 4, domain 2"/>
    <property type="match status" value="1"/>
</dbReference>
<dbReference type="EMBL" id="CP058604">
    <property type="protein sequence ID" value="QLG70350.1"/>
    <property type="molecule type" value="Genomic_DNA"/>
</dbReference>
<evidence type="ECO:0000313" key="3">
    <source>
        <dbReference type="EMBL" id="QLG70350.1"/>
    </source>
</evidence>
<gene>
    <name evidence="3" type="ORF">HG535_0A02890</name>
</gene>
<dbReference type="Pfam" id="PF00615">
    <property type="entry name" value="RGS"/>
    <property type="match status" value="1"/>
</dbReference>
<dbReference type="PANTHER" id="PTHR10845">
    <property type="entry name" value="REGULATOR OF G PROTEIN SIGNALING"/>
    <property type="match status" value="1"/>
</dbReference>